<reference evidence="1" key="1">
    <citation type="submission" date="2020-11" db="EMBL/GenBank/DDBJ databases">
        <authorList>
            <person name="Davenport K.M."/>
            <person name="Bickhart D.M."/>
            <person name="Smith T.P.L."/>
            <person name="Murdoch B.M."/>
            <person name="Rosen B.D."/>
        </authorList>
    </citation>
    <scope>NUCLEOTIDE SEQUENCE [LARGE SCALE GENOMIC DNA]</scope>
    <source>
        <strain evidence="1">OAR_USU_Benz2616</strain>
    </source>
</reference>
<accession>A0AC11B9E1</accession>
<gene>
    <name evidence="1" type="primary">GSE1</name>
</gene>
<name>A0AC11B9E1_SHEEP</name>
<protein>
    <submittedName>
        <fullName evidence="1">Gse1 coiled-coil protein</fullName>
    </submittedName>
</protein>
<organism evidence="1">
    <name type="scientific">Ovis aries</name>
    <name type="common">Sheep</name>
    <dbReference type="NCBI Taxonomy" id="9940"/>
    <lineage>
        <taxon>Eukaryota</taxon>
        <taxon>Metazoa</taxon>
        <taxon>Chordata</taxon>
        <taxon>Craniata</taxon>
        <taxon>Vertebrata</taxon>
        <taxon>Euteleostomi</taxon>
        <taxon>Mammalia</taxon>
        <taxon>Eutheria</taxon>
        <taxon>Laurasiatheria</taxon>
        <taxon>Artiodactyla</taxon>
        <taxon>Ruminantia</taxon>
        <taxon>Pecora</taxon>
        <taxon>Bovidae</taxon>
        <taxon>Caprinae</taxon>
        <taxon>Ovis</taxon>
    </lineage>
</organism>
<sequence length="559" mass="62526">MDGSLEPRRAPESHPQHGYPTPFEPSRPAAVPLVKAERVCCPEKAEEGPRKREAVPLDKYPPPPREPGALEPQAFPPGPGPFLAELEPATPTVLGQPRASLAPPATFGEPPGPLKPGSPYRPPPPRGPDPAYVYDEFLQQRRRLVSKLDLEERRRREAQEKGYYYDLDDSYDESDEEEVRAHLRCVAEQPPLKLDTSSEKLEFLQLFGLTTQQQKEDLLTQKRRKRRRMLRERSPSPPTARNKRRTPSPRLALSTRYSPDDMNSSPNFEEKKKFLTIFNLTHISAEKRKEPTMQQACLDTEKPVGIAASLSDVPKATEPGRLGQLRPPERVQEPAPASAEKARPSEAPGGKKTLSMLHHVRGPAPKDIPVPLSHSINGKSKPWEPFVAEEFAHQFHESVLQSTQKALQKHKGSAAVLSAEQNHKVDASVHYNLPELQSSSRLPTPQHNGQQEPPASRKGPLVQEMDPDSEEEEDGEDDDEDPPRRKWQGIEAILEAYQEHVEGTEGRGGRPGSREECARRLSGLMMRAGFHRQAGDCLSHKAQGFWATSRQEPQNRSSG</sequence>
<dbReference type="Ensembl" id="ENSOART00020013755.2">
    <property type="protein sequence ID" value="ENSOARP00020011330.2"/>
    <property type="gene ID" value="ENSOARG00020008756.2"/>
</dbReference>
<evidence type="ECO:0000313" key="1">
    <source>
        <dbReference type="Ensembl" id="ENSOARP00020011330.2"/>
    </source>
</evidence>
<proteinExistence type="predicted"/>
<reference evidence="1" key="3">
    <citation type="submission" date="2025-09" db="UniProtKB">
        <authorList>
            <consortium name="Ensembl"/>
        </authorList>
    </citation>
    <scope>IDENTIFICATION</scope>
</reference>
<reference evidence="1" key="2">
    <citation type="submission" date="2025-08" db="UniProtKB">
        <authorList>
            <consortium name="Ensembl"/>
        </authorList>
    </citation>
    <scope>IDENTIFICATION</scope>
</reference>